<reference evidence="2" key="1">
    <citation type="submission" date="2015-04" db="EMBL/GenBank/DDBJ databases">
        <title>The genome sequence of the plant pathogenic Rhizarian Plasmodiophora brassicae reveals insights in its biotrophic life cycle and the origin of chitin synthesis.</title>
        <authorList>
            <person name="Schwelm A."/>
            <person name="Fogelqvist J."/>
            <person name="Knaust A."/>
            <person name="Julke S."/>
            <person name="Lilja T."/>
            <person name="Dhandapani V."/>
            <person name="Bonilla-Rosso G."/>
            <person name="Karlsson M."/>
            <person name="Shevchenko A."/>
            <person name="Choi S.R."/>
            <person name="Kim H.G."/>
            <person name="Park J.Y."/>
            <person name="Lim Y.P."/>
            <person name="Ludwig-Muller J."/>
            <person name="Dixelius C."/>
        </authorList>
    </citation>
    <scope>NUCLEOTIDE SEQUENCE</scope>
    <source>
        <tissue evidence="2">Potato root galls</tissue>
    </source>
</reference>
<organism evidence="2">
    <name type="scientific">Spongospora subterranea</name>
    <dbReference type="NCBI Taxonomy" id="70186"/>
    <lineage>
        <taxon>Eukaryota</taxon>
        <taxon>Sar</taxon>
        <taxon>Rhizaria</taxon>
        <taxon>Endomyxa</taxon>
        <taxon>Phytomyxea</taxon>
        <taxon>Plasmodiophorida</taxon>
        <taxon>Plasmodiophoridae</taxon>
        <taxon>Spongospora</taxon>
    </lineage>
</organism>
<feature type="non-terminal residue" evidence="2">
    <location>
        <position position="1"/>
    </location>
</feature>
<dbReference type="AlphaFoldDB" id="A0A0H5RE88"/>
<sequence>VGSMVHATETLPRAEGPPLRPGVARKPLRHTSTRQRNHSLLSRLKRQRQNKRQERQESGDESTQTRMVPAQDVNVSSSKLQASALEVEVNPENLSKQNGKGQCVRETIDNQHRSMIKWIARFESLEKEQSNFVLYQI</sequence>
<protein>
    <submittedName>
        <fullName evidence="2">Uncharacterized protein</fullName>
    </submittedName>
</protein>
<evidence type="ECO:0000313" key="2">
    <source>
        <dbReference type="EMBL" id="CRZ12313.1"/>
    </source>
</evidence>
<accession>A0A0H5RE88</accession>
<dbReference type="EMBL" id="HACM01011871">
    <property type="protein sequence ID" value="CRZ12313.1"/>
    <property type="molecule type" value="Transcribed_RNA"/>
</dbReference>
<proteinExistence type="predicted"/>
<feature type="region of interest" description="Disordered" evidence="1">
    <location>
        <begin position="1"/>
        <end position="77"/>
    </location>
</feature>
<feature type="compositionally biased region" description="Basic residues" evidence="1">
    <location>
        <begin position="26"/>
        <end position="50"/>
    </location>
</feature>
<name>A0A0H5RE88_9EUKA</name>
<evidence type="ECO:0000256" key="1">
    <source>
        <dbReference type="SAM" id="MobiDB-lite"/>
    </source>
</evidence>